<keyword evidence="1" id="KW-0812">Transmembrane</keyword>
<evidence type="ECO:0000313" key="3">
    <source>
        <dbReference type="Proteomes" id="UP001234354"/>
    </source>
</evidence>
<name>A0AAW8GD85_9GAMM</name>
<proteinExistence type="predicted"/>
<sequence length="127" mass="12630">MLNSVNTGRQLAQRAIAWQAAAAVLVALAWLAHSPQHALGALYGGLGFTAGSWAAAKVALGGGIAPAGVAFARLLMGVAAKWVVVLLVLVAGLAGFRLPGLALITGLVGAALGMVLANLIQRKGVAT</sequence>
<gene>
    <name evidence="2" type="ORF">QE383_002697</name>
</gene>
<dbReference type="GeneID" id="93827694"/>
<feature type="transmembrane region" description="Helical" evidence="1">
    <location>
        <begin position="100"/>
        <end position="120"/>
    </location>
</feature>
<keyword evidence="1" id="KW-0472">Membrane</keyword>
<feature type="transmembrane region" description="Helical" evidence="1">
    <location>
        <begin position="38"/>
        <end position="60"/>
    </location>
</feature>
<comment type="caution">
    <text evidence="2">The sequence shown here is derived from an EMBL/GenBank/DDBJ whole genome shotgun (WGS) entry which is preliminary data.</text>
</comment>
<feature type="transmembrane region" description="Helical" evidence="1">
    <location>
        <begin position="72"/>
        <end position="94"/>
    </location>
</feature>
<feature type="transmembrane region" description="Helical" evidence="1">
    <location>
        <begin position="12"/>
        <end position="32"/>
    </location>
</feature>
<organism evidence="2 3">
    <name type="scientific">Pseudoxanthomonas winnipegensis</name>
    <dbReference type="NCBI Taxonomy" id="2480810"/>
    <lineage>
        <taxon>Bacteria</taxon>
        <taxon>Pseudomonadati</taxon>
        <taxon>Pseudomonadota</taxon>
        <taxon>Gammaproteobacteria</taxon>
        <taxon>Lysobacterales</taxon>
        <taxon>Lysobacteraceae</taxon>
        <taxon>Pseudoxanthomonas</taxon>
    </lineage>
</organism>
<protein>
    <submittedName>
        <fullName evidence="2">ATP synthase protein I</fullName>
    </submittedName>
</protein>
<keyword evidence="1" id="KW-1133">Transmembrane helix</keyword>
<dbReference type="Proteomes" id="UP001234354">
    <property type="component" value="Unassembled WGS sequence"/>
</dbReference>
<dbReference type="EMBL" id="JAUTBB010000001">
    <property type="protein sequence ID" value="MDQ1120389.1"/>
    <property type="molecule type" value="Genomic_DNA"/>
</dbReference>
<evidence type="ECO:0000313" key="2">
    <source>
        <dbReference type="EMBL" id="MDQ1120389.1"/>
    </source>
</evidence>
<dbReference type="RefSeq" id="WP_234852646.1">
    <property type="nucleotide sequence ID" value="NZ_CAWZZE010000030.1"/>
</dbReference>
<dbReference type="AlphaFoldDB" id="A0AAW8GD85"/>
<reference evidence="2" key="1">
    <citation type="submission" date="2023-07" db="EMBL/GenBank/DDBJ databases">
        <title>Functional and genomic diversity of the sorghum phyllosphere microbiome.</title>
        <authorList>
            <person name="Shade A."/>
        </authorList>
    </citation>
    <scope>NUCLEOTIDE SEQUENCE</scope>
    <source>
        <strain evidence="2">SORGH_AS_0908</strain>
    </source>
</reference>
<evidence type="ECO:0000256" key="1">
    <source>
        <dbReference type="SAM" id="Phobius"/>
    </source>
</evidence>
<accession>A0AAW8GD85</accession>